<dbReference type="EMBL" id="JBFXLU010000383">
    <property type="protein sequence ID" value="KAL2827881.1"/>
    <property type="molecule type" value="Genomic_DNA"/>
</dbReference>
<dbReference type="PROSITE" id="PS50297">
    <property type="entry name" value="ANK_REP_REGION"/>
    <property type="match status" value="3"/>
</dbReference>
<proteinExistence type="predicted"/>
<dbReference type="Gene3D" id="1.25.40.20">
    <property type="entry name" value="Ankyrin repeat-containing domain"/>
    <property type="match status" value="5"/>
</dbReference>
<dbReference type="Pfam" id="PF12796">
    <property type="entry name" value="Ank_2"/>
    <property type="match status" value="1"/>
</dbReference>
<gene>
    <name evidence="6" type="ORF">BJY01DRAFT_255557</name>
</gene>
<evidence type="ECO:0000313" key="7">
    <source>
        <dbReference type="Proteomes" id="UP001610446"/>
    </source>
</evidence>
<evidence type="ECO:0000256" key="1">
    <source>
        <dbReference type="ARBA" id="ARBA00022737"/>
    </source>
</evidence>
<feature type="domain" description="Clr5" evidence="5">
    <location>
        <begin position="3"/>
        <end position="53"/>
    </location>
</feature>
<dbReference type="SMART" id="SM00248">
    <property type="entry name" value="ANK"/>
    <property type="match status" value="13"/>
</dbReference>
<feature type="region of interest" description="Disordered" evidence="4">
    <location>
        <begin position="1082"/>
        <end position="1116"/>
    </location>
</feature>
<dbReference type="PANTHER" id="PTHR24198">
    <property type="entry name" value="ANKYRIN REPEAT AND PROTEIN KINASE DOMAIN-CONTAINING PROTEIN"/>
    <property type="match status" value="1"/>
</dbReference>
<dbReference type="Pfam" id="PF14420">
    <property type="entry name" value="Clr5"/>
    <property type="match status" value="1"/>
</dbReference>
<evidence type="ECO:0000259" key="5">
    <source>
        <dbReference type="Pfam" id="PF14420"/>
    </source>
</evidence>
<evidence type="ECO:0000256" key="3">
    <source>
        <dbReference type="PROSITE-ProRule" id="PRU00023"/>
    </source>
</evidence>
<dbReference type="Proteomes" id="UP001610446">
    <property type="component" value="Unassembled WGS sequence"/>
</dbReference>
<organism evidence="6 7">
    <name type="scientific">Aspergillus pseudoustus</name>
    <dbReference type="NCBI Taxonomy" id="1810923"/>
    <lineage>
        <taxon>Eukaryota</taxon>
        <taxon>Fungi</taxon>
        <taxon>Dikarya</taxon>
        <taxon>Ascomycota</taxon>
        <taxon>Pezizomycotina</taxon>
        <taxon>Eurotiomycetes</taxon>
        <taxon>Eurotiomycetidae</taxon>
        <taxon>Eurotiales</taxon>
        <taxon>Aspergillaceae</taxon>
        <taxon>Aspergillus</taxon>
        <taxon>Aspergillus subgen. Nidulantes</taxon>
    </lineage>
</organism>
<feature type="repeat" description="ANK" evidence="3">
    <location>
        <begin position="931"/>
        <end position="963"/>
    </location>
</feature>
<sequence length="1116" mass="123446">MADNDWEARKAEIERLYIGEKMPLPKLIKYMAGQGFSKTKAQYTRQFRKWGFSRYQKLPRGVDWGFIDRRRDRRKRLQGKESELVLHGIRYSPEKLRKILYNKAHTSTFDRFSGAVDASPPTPEGIMVRTPGSASPAVGSPFDTFSALMHQLTWMPSLPWLRFRKLLQSEIDQGSTRLSLLLPSSQSLSSQGLSTQSAAIKVKIMRRAALSVLMPEEFEGQHQALAATCLTLDLYLLSNGFIPQDAPYSSEDTIRSHDMHVIKSFKSLGSDGMSQFVSAVKAQEPTVEAVAEKLFASAVRVLDIRVVRMMLRAGINADNVIEIVGDRVTPLAWAAHITDSRGLDLAKLLISHKASVNEEHRDITALLPAIRSNNQAVIRLLLDNDAVVSLSCLAEAGRTVDLELFNDLLKSCKDDLGMYRETLYNPDTRNSNYFKSNTDHRIHGYTTLLGAAAKSGRLDIIDLVLKDYPSLVNPPRYAFEQPYYSPLEIAIAMGHTACIEPLILAGVDMETTSDDKSMLTVYALDKNNLEAFEILLRYNARIDRPLSCHEAYISALFAAIKLEYDDIVGVSNNPPFTSHDHLIYRIIQQGARLNDENGRQRKTVLAAAIELGNPAIIDLLLDCGAITVGRNLDHIGSLDAAQLLGKRGILRPVLHANRMKIAENAMLSQNLDVARWLVNNKFFGAVDCTSAEKDTLLDAAVATGDVFLVETILKYGAVATDERITGALRWIEKTCTSASSNLLQLLLRAFRGNAPSAVAYAALARRPDLMSALLRANVSPNGIPRLPLGEGDWARYDPQSPMSGYIVLGSSVNKPQSALELAVEGRSTQCLEMLIQAHQWGPKEVGRALALSIYYHERAMVEQLYKLDANKEEEGSICAGEFLWGDWRGLEKQIEYFTPLQAAAMTQNVALVQRLIEVDRVDVNHPAKGSRGRTALQHAVENGNLELMDMFLKHDADVNGAPAYKEGATALQLASIKGYYNIACKLIDLGAEVNAAGTEWEGRTAIEGAAEHGRLDILQLLLENGAAVFDDEGRAQCRNAIGRARDNGHYAAAKLIESFHPDWEAETARFEELDEISDHLEISSEAEFGGGESIASGDSRISDYVEDYARSESPED</sequence>
<protein>
    <submittedName>
        <fullName evidence="6">Ankyrin repeat-containing domain protein</fullName>
    </submittedName>
</protein>
<reference evidence="6 7" key="1">
    <citation type="submission" date="2024-07" db="EMBL/GenBank/DDBJ databases">
        <title>Section-level genome sequencing and comparative genomics of Aspergillus sections Usti and Cavernicolus.</title>
        <authorList>
            <consortium name="Lawrence Berkeley National Laboratory"/>
            <person name="Nybo J.L."/>
            <person name="Vesth T.C."/>
            <person name="Theobald S."/>
            <person name="Frisvad J.C."/>
            <person name="Larsen T.O."/>
            <person name="Kjaerboelling I."/>
            <person name="Rothschild-Mancinelli K."/>
            <person name="Lyhne E.K."/>
            <person name="Kogle M.E."/>
            <person name="Barry K."/>
            <person name="Clum A."/>
            <person name="Na H."/>
            <person name="Ledsgaard L."/>
            <person name="Lin J."/>
            <person name="Lipzen A."/>
            <person name="Kuo A."/>
            <person name="Riley R."/>
            <person name="Mondo S."/>
            <person name="Labutti K."/>
            <person name="Haridas S."/>
            <person name="Pangalinan J."/>
            <person name="Salamov A.A."/>
            <person name="Simmons B.A."/>
            <person name="Magnuson J.K."/>
            <person name="Chen J."/>
            <person name="Drula E."/>
            <person name="Henrissat B."/>
            <person name="Wiebenga A."/>
            <person name="Lubbers R.J."/>
            <person name="Gomes A.C."/>
            <person name="Makela M.R."/>
            <person name="Stajich J."/>
            <person name="Grigoriev I.V."/>
            <person name="Mortensen U.H."/>
            <person name="De Vries R.P."/>
            <person name="Baker S.E."/>
            <person name="Andersen M.R."/>
        </authorList>
    </citation>
    <scope>NUCLEOTIDE SEQUENCE [LARGE SCALE GENOMIC DNA]</scope>
    <source>
        <strain evidence="6 7">CBS 123904</strain>
    </source>
</reference>
<keyword evidence="1" id="KW-0677">Repeat</keyword>
<feature type="compositionally biased region" description="Basic and acidic residues" evidence="4">
    <location>
        <begin position="1100"/>
        <end position="1116"/>
    </location>
</feature>
<dbReference type="PROSITE" id="PS50088">
    <property type="entry name" value="ANK_REPEAT"/>
    <property type="match status" value="3"/>
</dbReference>
<accession>A0ABR4IJD3</accession>
<keyword evidence="7" id="KW-1185">Reference proteome</keyword>
<dbReference type="SUPFAM" id="SSF48403">
    <property type="entry name" value="Ankyrin repeat"/>
    <property type="match status" value="3"/>
</dbReference>
<comment type="caution">
    <text evidence="6">The sequence shown here is derived from an EMBL/GenBank/DDBJ whole genome shotgun (WGS) entry which is preliminary data.</text>
</comment>
<dbReference type="PANTHER" id="PTHR24198:SF165">
    <property type="entry name" value="ANKYRIN REPEAT-CONTAINING PROTEIN-RELATED"/>
    <property type="match status" value="1"/>
</dbReference>
<dbReference type="InterPro" id="IPR036770">
    <property type="entry name" value="Ankyrin_rpt-contain_sf"/>
</dbReference>
<dbReference type="InterPro" id="IPR002110">
    <property type="entry name" value="Ankyrin_rpt"/>
</dbReference>
<evidence type="ECO:0000256" key="2">
    <source>
        <dbReference type="ARBA" id="ARBA00023043"/>
    </source>
</evidence>
<name>A0ABR4IJD3_9EURO</name>
<feature type="repeat" description="ANK" evidence="3">
    <location>
        <begin position="1001"/>
        <end position="1028"/>
    </location>
</feature>
<feature type="repeat" description="ANK" evidence="3">
    <location>
        <begin position="966"/>
        <end position="998"/>
    </location>
</feature>
<dbReference type="InterPro" id="IPR025676">
    <property type="entry name" value="Clr5_dom"/>
</dbReference>
<evidence type="ECO:0000313" key="6">
    <source>
        <dbReference type="EMBL" id="KAL2827881.1"/>
    </source>
</evidence>
<keyword evidence="2 3" id="KW-0040">ANK repeat</keyword>
<evidence type="ECO:0000256" key="4">
    <source>
        <dbReference type="SAM" id="MobiDB-lite"/>
    </source>
</evidence>